<keyword evidence="3" id="KW-0560">Oxidoreductase</keyword>
<dbReference type="OrthoDB" id="9778912at2"/>
<reference evidence="5 6" key="1">
    <citation type="submission" date="2019-06" db="EMBL/GenBank/DDBJ databases">
        <authorList>
            <person name="Livingstone P."/>
            <person name="Whitworth D."/>
        </authorList>
    </citation>
    <scope>NUCLEOTIDE SEQUENCE [LARGE SCALE GENOMIC DNA]</scope>
    <source>
        <strain evidence="5 6">AM401</strain>
    </source>
</reference>
<dbReference type="EMBL" id="VIFM01000265">
    <property type="protein sequence ID" value="TQF10301.1"/>
    <property type="molecule type" value="Genomic_DNA"/>
</dbReference>
<dbReference type="InterPro" id="IPR013785">
    <property type="entry name" value="Aldolase_TIM"/>
</dbReference>
<dbReference type="PANTHER" id="PTHR32332:SF31">
    <property type="entry name" value="2-NITROPROPANE DIOXYGENASE FAMILY, PUTATIVE (AFU_ORTHOLOGUE AFUA_2G09850)-RELATED"/>
    <property type="match status" value="1"/>
</dbReference>
<evidence type="ECO:0000256" key="3">
    <source>
        <dbReference type="ARBA" id="ARBA00023002"/>
    </source>
</evidence>
<keyword evidence="6" id="KW-1185">Reference proteome</keyword>
<dbReference type="CDD" id="cd04730">
    <property type="entry name" value="NPD_like"/>
    <property type="match status" value="1"/>
</dbReference>
<keyword evidence="4" id="KW-0812">Transmembrane</keyword>
<accession>A0A540WMR7</accession>
<organism evidence="5 6">
    <name type="scientific">Myxococcus llanfairpwllgwyngyllgogerychwyrndrobwllllantysiliogogogochensis</name>
    <dbReference type="NCBI Taxonomy" id="2590453"/>
    <lineage>
        <taxon>Bacteria</taxon>
        <taxon>Pseudomonadati</taxon>
        <taxon>Myxococcota</taxon>
        <taxon>Myxococcia</taxon>
        <taxon>Myxococcales</taxon>
        <taxon>Cystobacterineae</taxon>
        <taxon>Myxococcaceae</taxon>
        <taxon>Myxococcus</taxon>
    </lineage>
</organism>
<protein>
    <submittedName>
        <fullName evidence="5">Nitronate monooxygenase</fullName>
    </submittedName>
</protein>
<dbReference type="Proteomes" id="UP000315369">
    <property type="component" value="Unassembled WGS sequence"/>
</dbReference>
<dbReference type="PANTHER" id="PTHR32332">
    <property type="entry name" value="2-NITROPROPANE DIOXYGENASE"/>
    <property type="match status" value="1"/>
</dbReference>
<dbReference type="Gene3D" id="3.20.20.70">
    <property type="entry name" value="Aldolase class I"/>
    <property type="match status" value="1"/>
</dbReference>
<dbReference type="GO" id="GO:0018580">
    <property type="term" value="F:nitronate monooxygenase activity"/>
    <property type="evidence" value="ECO:0007669"/>
    <property type="project" value="InterPro"/>
</dbReference>
<evidence type="ECO:0000313" key="5">
    <source>
        <dbReference type="EMBL" id="TQF10301.1"/>
    </source>
</evidence>
<evidence type="ECO:0000256" key="1">
    <source>
        <dbReference type="ARBA" id="ARBA00022630"/>
    </source>
</evidence>
<evidence type="ECO:0000313" key="6">
    <source>
        <dbReference type="Proteomes" id="UP000315369"/>
    </source>
</evidence>
<name>A0A540WMR7_9BACT</name>
<sequence length="334" mass="35135">MSASVPDPRCLVMKTRFTERFQLKYPIVCAPMALVAGGLLAGAVSRAGAMGLIGGGYGDADWIAREHALAGDAVVGGGLITWSLDKNPQVLDAALSHKPRAFMLSFGDPRPYAAKIKASGAALICQIQRLAQLDLALEAGADVIVAQSSEAGGHGMTNRATITLVPEVADILAARSPDTLLLAAGGIADGRGLAAALALGADGALVGSRLWASRESLGNSASKEMAVRLTGDQTDRSIVFDILRGLHWPQDYTFRALQNTMTERWSGREEELLAVVDEERAKFQAALAAGDYSIAHTPVGQAAGLIRDIPTAAQILEQMDRQAGDVLLRLSLRT</sequence>
<keyword evidence="4" id="KW-1133">Transmembrane helix</keyword>
<keyword evidence="1" id="KW-0285">Flavoprotein</keyword>
<feature type="transmembrane region" description="Helical" evidence="4">
    <location>
        <begin position="23"/>
        <end position="44"/>
    </location>
</feature>
<dbReference type="AlphaFoldDB" id="A0A540WMR7"/>
<keyword evidence="5" id="KW-0503">Monooxygenase</keyword>
<keyword evidence="4" id="KW-0472">Membrane</keyword>
<dbReference type="Pfam" id="PF03060">
    <property type="entry name" value="NMO"/>
    <property type="match status" value="2"/>
</dbReference>
<gene>
    <name evidence="5" type="ORF">FJV41_40190</name>
</gene>
<dbReference type="SUPFAM" id="SSF51412">
    <property type="entry name" value="Inosine monophosphate dehydrogenase (IMPDH)"/>
    <property type="match status" value="1"/>
</dbReference>
<dbReference type="InterPro" id="IPR004136">
    <property type="entry name" value="NMO"/>
</dbReference>
<comment type="caution">
    <text evidence="5">The sequence shown here is derived from an EMBL/GenBank/DDBJ whole genome shotgun (WGS) entry which is preliminary data.</text>
</comment>
<evidence type="ECO:0000256" key="2">
    <source>
        <dbReference type="ARBA" id="ARBA00022643"/>
    </source>
</evidence>
<proteinExistence type="predicted"/>
<keyword evidence="2" id="KW-0288">FMN</keyword>
<evidence type="ECO:0000256" key="4">
    <source>
        <dbReference type="SAM" id="Phobius"/>
    </source>
</evidence>